<feature type="region of interest" description="Disordered" evidence="1">
    <location>
        <begin position="263"/>
        <end position="285"/>
    </location>
</feature>
<dbReference type="AlphaFoldDB" id="A0AAV1ZED9"/>
<evidence type="ECO:0000313" key="2">
    <source>
        <dbReference type="EMBL" id="CAL1270081.1"/>
    </source>
</evidence>
<accession>A0AAV1ZED9</accession>
<dbReference type="EMBL" id="CAXIEN010000046">
    <property type="protein sequence ID" value="CAL1270081.1"/>
    <property type="molecule type" value="Genomic_DNA"/>
</dbReference>
<proteinExistence type="predicted"/>
<sequence length="285" mass="31745">MKNVTFLIMKGQLRGDNLISGQQPTNVFPSVIYGGFCSPIYPLRAPVEDKPTNVENHGSMQFVHRPFCRPSSPQVRASSAGHTFCVSFCAQGWRPAVSTATCPLSQYDAYRKGPLRQTFPLQFQPNPCQHSDSALSSGPPTWLGLFCVQTIDNHLSSIPSPRIHHSRTCLGLSPRSATKLKQNSSSNLVVKYRTRIACQDLGLETVTWWGPSPGRFLENQVINQMDRMFAAIFRHSFRKTGISCMTEDLKSFWCPTFPMPPSRASSSFDDHPVTSQPAPGNLKQR</sequence>
<organism evidence="2 3">
    <name type="scientific">Larinioides sclopetarius</name>
    <dbReference type="NCBI Taxonomy" id="280406"/>
    <lineage>
        <taxon>Eukaryota</taxon>
        <taxon>Metazoa</taxon>
        <taxon>Ecdysozoa</taxon>
        <taxon>Arthropoda</taxon>
        <taxon>Chelicerata</taxon>
        <taxon>Arachnida</taxon>
        <taxon>Araneae</taxon>
        <taxon>Araneomorphae</taxon>
        <taxon>Entelegynae</taxon>
        <taxon>Araneoidea</taxon>
        <taxon>Araneidae</taxon>
        <taxon>Larinioides</taxon>
    </lineage>
</organism>
<evidence type="ECO:0000313" key="3">
    <source>
        <dbReference type="Proteomes" id="UP001497382"/>
    </source>
</evidence>
<comment type="caution">
    <text evidence="2">The sequence shown here is derived from an EMBL/GenBank/DDBJ whole genome shotgun (WGS) entry which is preliminary data.</text>
</comment>
<feature type="compositionally biased region" description="Polar residues" evidence="1">
    <location>
        <begin position="263"/>
        <end position="278"/>
    </location>
</feature>
<reference evidence="2 3" key="1">
    <citation type="submission" date="2024-04" db="EMBL/GenBank/DDBJ databases">
        <authorList>
            <person name="Rising A."/>
            <person name="Reimegard J."/>
            <person name="Sonavane S."/>
            <person name="Akerstrom W."/>
            <person name="Nylinder S."/>
            <person name="Hedman E."/>
            <person name="Kallberg Y."/>
        </authorList>
    </citation>
    <scope>NUCLEOTIDE SEQUENCE [LARGE SCALE GENOMIC DNA]</scope>
</reference>
<keyword evidence="3" id="KW-1185">Reference proteome</keyword>
<name>A0AAV1ZED9_9ARAC</name>
<gene>
    <name evidence="2" type="ORF">LARSCL_LOCUS5100</name>
</gene>
<dbReference type="Proteomes" id="UP001497382">
    <property type="component" value="Unassembled WGS sequence"/>
</dbReference>
<evidence type="ECO:0000256" key="1">
    <source>
        <dbReference type="SAM" id="MobiDB-lite"/>
    </source>
</evidence>
<protein>
    <submittedName>
        <fullName evidence="2">Uncharacterized protein</fullName>
    </submittedName>
</protein>